<dbReference type="OMA" id="YYEGFAS"/>
<proteinExistence type="predicted"/>
<keyword evidence="1" id="KW-1133">Transmembrane helix</keyword>
<feature type="domain" description="DUF6533" evidence="2">
    <location>
        <begin position="18"/>
        <end position="63"/>
    </location>
</feature>
<dbReference type="Proteomes" id="UP000008493">
    <property type="component" value="Unassembled WGS sequence"/>
</dbReference>
<keyword evidence="1" id="KW-0812">Transmembrane</keyword>
<protein>
    <recommendedName>
        <fullName evidence="2">DUF6533 domain-containing protein</fullName>
    </recommendedName>
</protein>
<dbReference type="KEGG" id="abp:AGABI1DRAFT126508"/>
<organism evidence="3 4">
    <name type="scientific">Agaricus bisporus var. burnettii (strain JB137-S8 / ATCC MYA-4627 / FGSC 10392)</name>
    <name type="common">White button mushroom</name>
    <dbReference type="NCBI Taxonomy" id="597362"/>
    <lineage>
        <taxon>Eukaryota</taxon>
        <taxon>Fungi</taxon>
        <taxon>Dikarya</taxon>
        <taxon>Basidiomycota</taxon>
        <taxon>Agaricomycotina</taxon>
        <taxon>Agaricomycetes</taxon>
        <taxon>Agaricomycetidae</taxon>
        <taxon>Agaricales</taxon>
        <taxon>Agaricineae</taxon>
        <taxon>Agaricaceae</taxon>
        <taxon>Agaricus</taxon>
    </lineage>
</organism>
<feature type="transmembrane region" description="Helical" evidence="1">
    <location>
        <begin position="18"/>
        <end position="35"/>
    </location>
</feature>
<dbReference type="InterPro" id="IPR045340">
    <property type="entry name" value="DUF6533"/>
</dbReference>
<feature type="transmembrane region" description="Helical" evidence="1">
    <location>
        <begin position="120"/>
        <end position="141"/>
    </location>
</feature>
<sequence length="403" mass="45328">MDPGAVERIAFHLLIGKYFQLGGFVMLVYDHFLTFPQEVERIWKQRFTVASILFLINRYVTILQFIILLLGECDCTGINNGEVNFVWQHSTVLTGHTGCTHSHLLEKFTLTRLWRSCPRFVHFEGASTVSLVAIGQLIMILRVFALYERSFRVLAFLMILWLSQIIISSIGLRTGFPVPLPPGLTGCILIGSSPLFPSLWISPLVTDSAIFILTLYRTKRYYEGFASTSPTIVILVRDGSLYFLLIFLVNLMNVLIYFIAEPDFKALGASFSQLLTCTMISRLVLNLRSISSSGYDERDVPQYLKHPSASYRGTSVNRHHNRGRYLRGGSCYPHNQNMGTTSLWYKTLGNLSGNISCDGWDGGGGGIRHIGADRSLHVGVEMDTEVFDDTIPLEDIEHSVILK</sequence>
<dbReference type="RefSeq" id="XP_007327885.1">
    <property type="nucleotide sequence ID" value="XM_007327823.1"/>
</dbReference>
<reference evidence="4" key="1">
    <citation type="journal article" date="2012" name="Proc. Natl. Acad. Sci. U.S.A.">
        <title>Genome sequence of the button mushroom Agaricus bisporus reveals mechanisms governing adaptation to a humic-rich ecological niche.</title>
        <authorList>
            <person name="Morin E."/>
            <person name="Kohler A."/>
            <person name="Baker A.R."/>
            <person name="Foulongne-Oriol M."/>
            <person name="Lombard V."/>
            <person name="Nagy L.G."/>
            <person name="Ohm R.A."/>
            <person name="Patyshakuliyeva A."/>
            <person name="Brun A."/>
            <person name="Aerts A.L."/>
            <person name="Bailey A.M."/>
            <person name="Billette C."/>
            <person name="Coutinho P.M."/>
            <person name="Deakin G."/>
            <person name="Doddapaneni H."/>
            <person name="Floudas D."/>
            <person name="Grimwood J."/>
            <person name="Hilden K."/>
            <person name="Kuees U."/>
            <person name="LaButti K.M."/>
            <person name="Lapidus A."/>
            <person name="Lindquist E.A."/>
            <person name="Lucas S.M."/>
            <person name="Murat C."/>
            <person name="Riley R.W."/>
            <person name="Salamov A.A."/>
            <person name="Schmutz J."/>
            <person name="Subramanian V."/>
            <person name="Woesten H.A.B."/>
            <person name="Xu J."/>
            <person name="Eastwood D.C."/>
            <person name="Foster G.D."/>
            <person name="Sonnenberg A.S."/>
            <person name="Cullen D."/>
            <person name="de Vries R.P."/>
            <person name="Lundell T."/>
            <person name="Hibbett D.S."/>
            <person name="Henrissat B."/>
            <person name="Burton K.S."/>
            <person name="Kerrigan R.W."/>
            <person name="Challen M.P."/>
            <person name="Grigoriev I.V."/>
            <person name="Martin F."/>
        </authorList>
    </citation>
    <scope>NUCLEOTIDE SEQUENCE [LARGE SCALE GENOMIC DNA]</scope>
    <source>
        <strain evidence="4">JB137-S8 / ATCC MYA-4627 / FGSC 10392</strain>
    </source>
</reference>
<feature type="transmembrane region" description="Helical" evidence="1">
    <location>
        <begin position="47"/>
        <end position="70"/>
    </location>
</feature>
<dbReference type="OrthoDB" id="3242376at2759"/>
<name>K5XFJ5_AGABU</name>
<accession>K5XFJ5</accession>
<dbReference type="STRING" id="597362.K5XFJ5"/>
<dbReference type="HOGENOM" id="CLU_035509_2_2_1"/>
<dbReference type="AlphaFoldDB" id="K5XFJ5"/>
<evidence type="ECO:0000256" key="1">
    <source>
        <dbReference type="SAM" id="Phobius"/>
    </source>
</evidence>
<keyword evidence="1" id="KW-0472">Membrane</keyword>
<keyword evidence="4" id="KW-1185">Reference proteome</keyword>
<feature type="transmembrane region" description="Helical" evidence="1">
    <location>
        <begin position="239"/>
        <end position="260"/>
    </location>
</feature>
<dbReference type="Pfam" id="PF20151">
    <property type="entry name" value="DUF6533"/>
    <property type="match status" value="1"/>
</dbReference>
<evidence type="ECO:0000313" key="4">
    <source>
        <dbReference type="Proteomes" id="UP000008493"/>
    </source>
</evidence>
<evidence type="ECO:0000259" key="2">
    <source>
        <dbReference type="Pfam" id="PF20151"/>
    </source>
</evidence>
<feature type="transmembrane region" description="Helical" evidence="1">
    <location>
        <begin position="199"/>
        <end position="218"/>
    </location>
</feature>
<evidence type="ECO:0000313" key="3">
    <source>
        <dbReference type="EMBL" id="EKM82168.1"/>
    </source>
</evidence>
<dbReference type="eggNOG" id="ENOG502SKN8">
    <property type="taxonomic scope" value="Eukaryota"/>
</dbReference>
<gene>
    <name evidence="3" type="ORF">AGABI1DRAFT_126508</name>
</gene>
<dbReference type="EMBL" id="JH971387">
    <property type="protein sequence ID" value="EKM82168.1"/>
    <property type="molecule type" value="Genomic_DNA"/>
</dbReference>
<dbReference type="GeneID" id="18826512"/>
<dbReference type="InParanoid" id="K5XFJ5"/>
<feature type="transmembrane region" description="Helical" evidence="1">
    <location>
        <begin position="153"/>
        <end position="172"/>
    </location>
</feature>